<proteinExistence type="predicted"/>
<keyword evidence="4" id="KW-1185">Reference proteome</keyword>
<gene>
    <name evidence="3" type="ORF">WAE96_20715</name>
</gene>
<dbReference type="InterPro" id="IPR045494">
    <property type="entry name" value="DUF6436"/>
</dbReference>
<keyword evidence="1" id="KW-1133">Transmembrane helix</keyword>
<sequence>MSSKLHWVLLAVWSIILTSSVLYLSTLKAKLFDVNGLLLSNAMDTEFDHRFTSLIEETLGTRNGAVVHFTMDNCFCEYVAESHVMSVKNLASEHGFKNHVITLKSNNRFNIPSVPAVAVINQNGKLSYLGPYATGMFCSEGEGIVEQYINDNTEHNELGATILTDAQGCYCNLG</sequence>
<protein>
    <submittedName>
        <fullName evidence="3">DUF6436 domain-containing protein</fullName>
    </submittedName>
</protein>
<feature type="domain" description="DUF6436" evidence="2">
    <location>
        <begin position="47"/>
        <end position="172"/>
    </location>
</feature>
<keyword evidence="1" id="KW-0812">Transmembrane</keyword>
<evidence type="ECO:0000259" key="2">
    <source>
        <dbReference type="Pfam" id="PF20029"/>
    </source>
</evidence>
<organism evidence="3 4">
    <name type="scientific">Pseudoalteromonas spongiae</name>
    <dbReference type="NCBI Taxonomy" id="298657"/>
    <lineage>
        <taxon>Bacteria</taxon>
        <taxon>Pseudomonadati</taxon>
        <taxon>Pseudomonadota</taxon>
        <taxon>Gammaproteobacteria</taxon>
        <taxon>Alteromonadales</taxon>
        <taxon>Pseudoalteromonadaceae</taxon>
        <taxon>Pseudoalteromonas</taxon>
    </lineage>
</organism>
<evidence type="ECO:0000313" key="3">
    <source>
        <dbReference type="EMBL" id="MEI4552113.1"/>
    </source>
</evidence>
<name>A0ABU8EYR5_9GAMM</name>
<dbReference type="RefSeq" id="WP_336436953.1">
    <property type="nucleotide sequence ID" value="NZ_JBAWKS010000002.1"/>
</dbReference>
<keyword evidence="1" id="KW-0472">Membrane</keyword>
<reference evidence="3 4" key="1">
    <citation type="submission" date="2023-12" db="EMBL/GenBank/DDBJ databases">
        <title>Friends and Foes: Symbiotic and Algicidal bacterial influence on Karenia brevis blooms.</title>
        <authorList>
            <person name="Fei C."/>
            <person name="Mohamed A.R."/>
            <person name="Booker A."/>
            <person name="Arshad M."/>
            <person name="Klass S."/>
            <person name="Ahn S."/>
            <person name="Gilbert P.M."/>
            <person name="Heil C.A."/>
            <person name="Martinez J.M."/>
            <person name="Amin S.A."/>
        </authorList>
    </citation>
    <scope>NUCLEOTIDE SEQUENCE [LARGE SCALE GENOMIC DNA]</scope>
    <source>
        <strain evidence="3 4">CE15</strain>
    </source>
</reference>
<feature type="transmembrane region" description="Helical" evidence="1">
    <location>
        <begin position="6"/>
        <end position="24"/>
    </location>
</feature>
<dbReference type="Pfam" id="PF20029">
    <property type="entry name" value="DUF6436"/>
    <property type="match status" value="1"/>
</dbReference>
<accession>A0ABU8EYR5</accession>
<dbReference type="Proteomes" id="UP001382455">
    <property type="component" value="Unassembled WGS sequence"/>
</dbReference>
<dbReference type="EMBL" id="JBAWKS010000002">
    <property type="protein sequence ID" value="MEI4552113.1"/>
    <property type="molecule type" value="Genomic_DNA"/>
</dbReference>
<comment type="caution">
    <text evidence="3">The sequence shown here is derived from an EMBL/GenBank/DDBJ whole genome shotgun (WGS) entry which is preliminary data.</text>
</comment>
<evidence type="ECO:0000256" key="1">
    <source>
        <dbReference type="SAM" id="Phobius"/>
    </source>
</evidence>
<evidence type="ECO:0000313" key="4">
    <source>
        <dbReference type="Proteomes" id="UP001382455"/>
    </source>
</evidence>